<reference evidence="1 2" key="1">
    <citation type="submission" date="2024-05" db="EMBL/GenBank/DDBJ databases">
        <title>Genetic variation in Jamaican populations of the coffee berry borer (Hypothenemus hampei).</title>
        <authorList>
            <person name="Errbii M."/>
            <person name="Myrie A."/>
        </authorList>
    </citation>
    <scope>NUCLEOTIDE SEQUENCE [LARGE SCALE GENOMIC DNA]</scope>
    <source>
        <strain evidence="1">JA-Hopewell-2020-01-JO</strain>
        <tissue evidence="1">Whole body</tissue>
    </source>
</reference>
<gene>
    <name evidence="1" type="ORF">ABEB36_003647</name>
</gene>
<organism evidence="1 2">
    <name type="scientific">Hypothenemus hampei</name>
    <name type="common">Coffee berry borer</name>
    <dbReference type="NCBI Taxonomy" id="57062"/>
    <lineage>
        <taxon>Eukaryota</taxon>
        <taxon>Metazoa</taxon>
        <taxon>Ecdysozoa</taxon>
        <taxon>Arthropoda</taxon>
        <taxon>Hexapoda</taxon>
        <taxon>Insecta</taxon>
        <taxon>Pterygota</taxon>
        <taxon>Neoptera</taxon>
        <taxon>Endopterygota</taxon>
        <taxon>Coleoptera</taxon>
        <taxon>Polyphaga</taxon>
        <taxon>Cucujiformia</taxon>
        <taxon>Curculionidae</taxon>
        <taxon>Scolytinae</taxon>
        <taxon>Hypothenemus</taxon>
    </lineage>
</organism>
<proteinExistence type="predicted"/>
<name>A0ABD1F9U7_HYPHA</name>
<comment type="caution">
    <text evidence="1">The sequence shown here is derived from an EMBL/GenBank/DDBJ whole genome shotgun (WGS) entry which is preliminary data.</text>
</comment>
<evidence type="ECO:0000313" key="2">
    <source>
        <dbReference type="Proteomes" id="UP001566132"/>
    </source>
</evidence>
<evidence type="ECO:0000313" key="1">
    <source>
        <dbReference type="EMBL" id="KAL1514380.1"/>
    </source>
</evidence>
<protein>
    <submittedName>
        <fullName evidence="1">Uncharacterized protein</fullName>
    </submittedName>
</protein>
<dbReference type="Proteomes" id="UP001566132">
    <property type="component" value="Unassembled WGS sequence"/>
</dbReference>
<accession>A0ABD1F9U7</accession>
<dbReference type="AlphaFoldDB" id="A0ABD1F9U7"/>
<sequence length="113" mass="13577">MNYLFNLVDKKVLIFLFENGASEEKHSRELFSSKLNWDFKNNFYFGKNHWHIIFFLKNIQSGVRLHAIGRSNTKVFTAKYVLFVTLVTKRNQTIVDINKMMYFNHIYLILNYS</sequence>
<keyword evidence="2" id="KW-1185">Reference proteome</keyword>
<dbReference type="EMBL" id="JBDJPC010000002">
    <property type="protein sequence ID" value="KAL1514380.1"/>
    <property type="molecule type" value="Genomic_DNA"/>
</dbReference>